<evidence type="ECO:0000256" key="1">
    <source>
        <dbReference type="SAM" id="MobiDB-lite"/>
    </source>
</evidence>
<evidence type="ECO:0000313" key="2">
    <source>
        <dbReference type="EMBL" id="GAA0746155.1"/>
    </source>
</evidence>
<dbReference type="Gene3D" id="3.40.50.150">
    <property type="entry name" value="Vaccinia Virus protein VP39"/>
    <property type="match status" value="1"/>
</dbReference>
<organism evidence="2 3">
    <name type="scientific">Clostridium oceanicum</name>
    <dbReference type="NCBI Taxonomy" id="1543"/>
    <lineage>
        <taxon>Bacteria</taxon>
        <taxon>Bacillati</taxon>
        <taxon>Bacillota</taxon>
        <taxon>Clostridia</taxon>
        <taxon>Eubacteriales</taxon>
        <taxon>Clostridiaceae</taxon>
        <taxon>Clostridium</taxon>
    </lineage>
</organism>
<dbReference type="InterPro" id="IPR029063">
    <property type="entry name" value="SAM-dependent_MTases_sf"/>
</dbReference>
<comment type="caution">
    <text evidence="2">The sequence shown here is derived from an EMBL/GenBank/DDBJ whole genome shotgun (WGS) entry which is preliminary data.</text>
</comment>
<accession>A0ABN1JT40</accession>
<feature type="region of interest" description="Disordered" evidence="1">
    <location>
        <begin position="168"/>
        <end position="190"/>
    </location>
</feature>
<name>A0ABN1JT40_9CLOT</name>
<keyword evidence="3" id="KW-1185">Reference proteome</keyword>
<feature type="compositionally biased region" description="Basic and acidic residues" evidence="1">
    <location>
        <begin position="169"/>
        <end position="184"/>
    </location>
</feature>
<protein>
    <recommendedName>
        <fullName evidence="4">Class I SAM-dependent methyltransferase</fullName>
    </recommendedName>
</protein>
<reference evidence="2 3" key="1">
    <citation type="journal article" date="2019" name="Int. J. Syst. Evol. Microbiol.">
        <title>The Global Catalogue of Microorganisms (GCM) 10K type strain sequencing project: providing services to taxonomists for standard genome sequencing and annotation.</title>
        <authorList>
            <consortium name="The Broad Institute Genomics Platform"/>
            <consortium name="The Broad Institute Genome Sequencing Center for Infectious Disease"/>
            <person name="Wu L."/>
            <person name="Ma J."/>
        </authorList>
    </citation>
    <scope>NUCLEOTIDE SEQUENCE [LARGE SCALE GENOMIC DNA]</scope>
    <source>
        <strain evidence="2 3">JCM 1407</strain>
    </source>
</reference>
<dbReference type="Proteomes" id="UP001501510">
    <property type="component" value="Unassembled WGS sequence"/>
</dbReference>
<sequence>MKEEIFINLEREIFRGNVLDIGARNYGIIYNVYKKYNDDISLEYINGEKDKENIKDDYYDNCILLFSFRNVYFKRTKTKLVKEIYKYMKTGGCLYIWDIDKNYGKTFNGKLKILVPNGKLKKLSIKDINIFKDNSKKTILSILKPYFKIEDLKNSDGIYYIKAKKLKNDKKLQDEETRKEEKNESSVSSG</sequence>
<evidence type="ECO:0000313" key="3">
    <source>
        <dbReference type="Proteomes" id="UP001501510"/>
    </source>
</evidence>
<dbReference type="EMBL" id="BAAACG010000019">
    <property type="protein sequence ID" value="GAA0746155.1"/>
    <property type="molecule type" value="Genomic_DNA"/>
</dbReference>
<dbReference type="SUPFAM" id="SSF53335">
    <property type="entry name" value="S-adenosyl-L-methionine-dependent methyltransferases"/>
    <property type="match status" value="1"/>
</dbReference>
<proteinExistence type="predicted"/>
<gene>
    <name evidence="2" type="ORF">GCM10008906_33420</name>
</gene>
<dbReference type="RefSeq" id="WP_425544727.1">
    <property type="nucleotide sequence ID" value="NZ_BAAACG010000019.1"/>
</dbReference>
<evidence type="ECO:0008006" key="4">
    <source>
        <dbReference type="Google" id="ProtNLM"/>
    </source>
</evidence>